<keyword evidence="2" id="KW-1185">Reference proteome</keyword>
<reference evidence="2" key="1">
    <citation type="journal article" date="2015" name="Nat. Genet.">
        <title>The genome and transcriptome of the zoonotic hookworm Ancylostoma ceylanicum identify infection-specific gene families.</title>
        <authorList>
            <person name="Schwarz E.M."/>
            <person name="Hu Y."/>
            <person name="Antoshechkin I."/>
            <person name="Miller M.M."/>
            <person name="Sternberg P.W."/>
            <person name="Aroian R.V."/>
        </authorList>
    </citation>
    <scope>NUCLEOTIDE SEQUENCE</scope>
    <source>
        <strain evidence="2">HY135</strain>
    </source>
</reference>
<accession>A0A016SGF2</accession>
<evidence type="ECO:0000313" key="2">
    <source>
        <dbReference type="Proteomes" id="UP000024635"/>
    </source>
</evidence>
<sequence length="81" mass="9113">MVGDPEAARLRLWLFRIKLTKKLMERKGSGSKAQRFDKITALGRFAIATIIPSRAARSRRVLFEAAERPPTSLLTVDICTL</sequence>
<name>A0A016SGF2_9BILA</name>
<dbReference type="EMBL" id="JARK01001568">
    <property type="protein sequence ID" value="EYB89426.1"/>
    <property type="molecule type" value="Genomic_DNA"/>
</dbReference>
<protein>
    <submittedName>
        <fullName evidence="1">Uncharacterized protein</fullName>
    </submittedName>
</protein>
<comment type="caution">
    <text evidence="1">The sequence shown here is derived from an EMBL/GenBank/DDBJ whole genome shotgun (WGS) entry which is preliminary data.</text>
</comment>
<organism evidence="1 2">
    <name type="scientific">Ancylostoma ceylanicum</name>
    <dbReference type="NCBI Taxonomy" id="53326"/>
    <lineage>
        <taxon>Eukaryota</taxon>
        <taxon>Metazoa</taxon>
        <taxon>Ecdysozoa</taxon>
        <taxon>Nematoda</taxon>
        <taxon>Chromadorea</taxon>
        <taxon>Rhabditida</taxon>
        <taxon>Rhabditina</taxon>
        <taxon>Rhabditomorpha</taxon>
        <taxon>Strongyloidea</taxon>
        <taxon>Ancylostomatidae</taxon>
        <taxon>Ancylostomatinae</taxon>
        <taxon>Ancylostoma</taxon>
    </lineage>
</organism>
<proteinExistence type="predicted"/>
<dbReference type="Proteomes" id="UP000024635">
    <property type="component" value="Unassembled WGS sequence"/>
</dbReference>
<evidence type="ECO:0000313" key="1">
    <source>
        <dbReference type="EMBL" id="EYB89426.1"/>
    </source>
</evidence>
<gene>
    <name evidence="1" type="primary">Acey_s0232.g3047</name>
    <name evidence="1" type="ORF">Y032_0232g3047</name>
</gene>
<dbReference type="AlphaFoldDB" id="A0A016SGF2"/>